<proteinExistence type="predicted"/>
<protein>
    <submittedName>
        <fullName evidence="1">Uncharacterized protein</fullName>
    </submittedName>
</protein>
<organism evidence="1 2">
    <name type="scientific">Trifolium pratense</name>
    <name type="common">Red clover</name>
    <dbReference type="NCBI Taxonomy" id="57577"/>
    <lineage>
        <taxon>Eukaryota</taxon>
        <taxon>Viridiplantae</taxon>
        <taxon>Streptophyta</taxon>
        <taxon>Embryophyta</taxon>
        <taxon>Tracheophyta</taxon>
        <taxon>Spermatophyta</taxon>
        <taxon>Magnoliopsida</taxon>
        <taxon>eudicotyledons</taxon>
        <taxon>Gunneridae</taxon>
        <taxon>Pentapetalae</taxon>
        <taxon>rosids</taxon>
        <taxon>fabids</taxon>
        <taxon>Fabales</taxon>
        <taxon>Fabaceae</taxon>
        <taxon>Papilionoideae</taxon>
        <taxon>50 kb inversion clade</taxon>
        <taxon>NPAAA clade</taxon>
        <taxon>Hologalegina</taxon>
        <taxon>IRL clade</taxon>
        <taxon>Trifolieae</taxon>
        <taxon>Trifolium</taxon>
    </lineage>
</organism>
<evidence type="ECO:0000313" key="1">
    <source>
        <dbReference type="EMBL" id="CAJ2630997.1"/>
    </source>
</evidence>
<name>A0ACB0IFW1_TRIPR</name>
<keyword evidence="2" id="KW-1185">Reference proteome</keyword>
<reference evidence="1" key="1">
    <citation type="submission" date="2023-10" db="EMBL/GenBank/DDBJ databases">
        <authorList>
            <person name="Rodriguez Cubillos JULIANA M."/>
            <person name="De Vega J."/>
        </authorList>
    </citation>
    <scope>NUCLEOTIDE SEQUENCE</scope>
</reference>
<accession>A0ACB0IFW1</accession>
<evidence type="ECO:0000313" key="2">
    <source>
        <dbReference type="Proteomes" id="UP001177021"/>
    </source>
</evidence>
<dbReference type="EMBL" id="CASHSV030000001">
    <property type="protein sequence ID" value="CAJ2630997.1"/>
    <property type="molecule type" value="Genomic_DNA"/>
</dbReference>
<gene>
    <name evidence="1" type="ORF">MILVUS5_LOCUS2656</name>
</gene>
<comment type="caution">
    <text evidence="1">The sequence shown here is derived from an EMBL/GenBank/DDBJ whole genome shotgun (WGS) entry which is preliminary data.</text>
</comment>
<sequence>MVQIVLDVGCGIGLLSILCAQAGASKVYAIDASNIAREAKHVVKANNLSDIITVLHGRVEDLQLSEKVDVIISNWMGYMLLQESMLGSVIIARDRWLKPGGLMLPSYATLYLAPVTTNKHRDITDFWRNVEGIDMSAIIPAAKTHAFQEPIVEKVSSENVLAGPCMVKYININRVGIDELESISTEFRFSFMKSASLSGFALWFDVEFNGNLLSPFPIRCRFPFSSADGVPAFGNQRQQTTNLNEALVMSTGPEDPQTHWKQTLLYYLHPKEIEKGQQIEGILTLSKNYRPARSIWIDIQYTLDGRNYFGYNTVMK</sequence>
<dbReference type="Proteomes" id="UP001177021">
    <property type="component" value="Unassembled WGS sequence"/>
</dbReference>